<dbReference type="VEuPathDB" id="PlasmoDB:PKNH_0423000"/>
<protein>
    <submittedName>
        <fullName evidence="2">Uncharacterized protein</fullName>
    </submittedName>
</protein>
<evidence type="ECO:0000256" key="1">
    <source>
        <dbReference type="SAM" id="MobiDB-lite"/>
    </source>
</evidence>
<proteinExistence type="predicted"/>
<organism evidence="2 3">
    <name type="scientific">Plasmodium knowlesi</name>
    <dbReference type="NCBI Taxonomy" id="5850"/>
    <lineage>
        <taxon>Eukaryota</taxon>
        <taxon>Sar</taxon>
        <taxon>Alveolata</taxon>
        <taxon>Apicomplexa</taxon>
        <taxon>Aconoidasida</taxon>
        <taxon>Haemosporida</taxon>
        <taxon>Plasmodiidae</taxon>
        <taxon>Plasmodium</taxon>
        <taxon>Plasmodium (Plasmodium)</taxon>
    </lineage>
</organism>
<name>A0A1Y3DTC9_PLAKN</name>
<dbReference type="AlphaFoldDB" id="A0A1Y3DTC9"/>
<comment type="caution">
    <text evidence="2">The sequence shown here is derived from an EMBL/GenBank/DDBJ whole genome shotgun (WGS) entry which is preliminary data.</text>
</comment>
<evidence type="ECO:0000313" key="3">
    <source>
        <dbReference type="Proteomes" id="UP000195012"/>
    </source>
</evidence>
<feature type="compositionally biased region" description="Basic residues" evidence="1">
    <location>
        <begin position="9"/>
        <end position="21"/>
    </location>
</feature>
<sequence>MFRWAPHNGVKKKKKKKKEKRKRKIFVTRYGSFIHPQLIVRGGNSCSIRLEAQNKAAMVIGKVLRERACPNHWGYIYVEKEIHTRINDLLNRIVYGRNSGGVCLQGREEGHFTERVLTQDNSNGKGTSKRKCYDKIAVDLLKEYVRGFHREKGKCRLVVFQGEELTNGEKTVEGKEQRVNNLSQFTNGKSLNRDSNLPKVQLTEYRDTSSLKKKRPSRELVDNLNNKVNTSVHLNDLQYIWLKHTMIIFKLLIESNRRVEEKRKSEMTTTVLVLLKRTLRDIPRGCPENGSTKVDTLLQWAYLLSKVNMVDKELIIQMCHFFQNKMKTLSSVNKFYLLSCMSSFHFLSKKFLRLENYLQRYFYNLLRMELGGHLHQGGVNLPTHRHEEHSKEGSESTYTRARIANRMDEPTDTLATHPTFSTSELCQVLFKQKKHLTHLDRTILKNVLNGEVMNYGKVTAPFFKFIVKLGDRDLQRFLFDRIMEHVELYEQADLNNVLGSFIKREGLRRKSQERLEKGAIHQAEEQDEEFSTLVNILLEANLDNMNLKHVCYLYVYINRHLKKELRKNMRGRKKKDMQAGECVDQTNYTTSRHTTSEQEVHTNTFLPFEEICEEKDFYEGVPDGDPHEGNINLMNQVNEKIILTLEKKMYYIKMNNIVTLIYNTCPIISPKQVAFLEICFAHLVEEKYLMFNLAKVYRSLYNRFLHSGMFKSAECRIPPNRGKYLNQSSISSEEDAKWIFAVRLQHDEKMEKIFSYLKERYYLKREQDLGDISICTILLNVCQKFLLELLVYSFHRSQRWGVFQWKEQLPRQGHLGGSGAAAVLDLVQHIYTHLHFVFVSTRGGLKEKGVKDDWDGDGYNHGDHLDRNEEAHLPLYRKQFELALLYGRNLVSHMGSYVDSVESAFELCGTSVDGVTVGHLSSTLHGSNEMNNSDGKNMHRGITPNVDSEYSDQDFHNDPMNVQNVRDLMHYVNYVCSYIREQMEKVEVENTWGKAEGS</sequence>
<gene>
    <name evidence="2" type="ORF">PKNOH_S08485900</name>
</gene>
<dbReference type="Proteomes" id="UP000195012">
    <property type="component" value="Unassembled WGS sequence"/>
</dbReference>
<dbReference type="VEuPathDB" id="PlasmoDB:PKNOH_S08485900"/>
<accession>A0A1Y3DTC9</accession>
<evidence type="ECO:0000313" key="2">
    <source>
        <dbReference type="EMBL" id="OTN66705.1"/>
    </source>
</evidence>
<dbReference type="VEuPathDB" id="PlasmoDB:PKA1H_040028200"/>
<feature type="region of interest" description="Disordered" evidence="1">
    <location>
        <begin position="1"/>
        <end position="21"/>
    </location>
</feature>
<dbReference type="eggNOG" id="ENOG502QY3W">
    <property type="taxonomic scope" value="Eukaryota"/>
</dbReference>
<dbReference type="EMBL" id="NETL01000022">
    <property type="protein sequence ID" value="OTN66705.1"/>
    <property type="molecule type" value="Genomic_DNA"/>
</dbReference>
<dbReference type="OrthoDB" id="370027at2759"/>
<dbReference type="OMA" id="CKKECTE"/>
<reference evidence="2 3" key="1">
    <citation type="submission" date="2017-05" db="EMBL/GenBank/DDBJ databases">
        <title>PacBio assembly of a Plasmodium knowlesi genome sequence with Hi-C correction and manual annotation of the SICAvar gene family.</title>
        <authorList>
            <person name="Lapp S.A."/>
            <person name="Geraldo J.A."/>
            <person name="Chien J.-T."/>
            <person name="Ay F."/>
            <person name="Pakala S.B."/>
            <person name="Batugedara G."/>
            <person name="Humphrey J.C."/>
            <person name="Debarry J.D."/>
            <person name="Le Roch K.G."/>
            <person name="Galinski M.R."/>
            <person name="Kissinger J.C."/>
        </authorList>
    </citation>
    <scope>NUCLEOTIDE SEQUENCE [LARGE SCALE GENOMIC DNA]</scope>
    <source>
        <strain evidence="3">Malayan Strain Pk1 (A+)</strain>
    </source>
</reference>